<reference evidence="3" key="1">
    <citation type="submission" date="2017-02" db="EMBL/GenBank/DDBJ databases">
        <authorList>
            <person name="Varghese N."/>
            <person name="Submissions S."/>
        </authorList>
    </citation>
    <scope>NUCLEOTIDE SEQUENCE [LARGE SCALE GENOMIC DNA]</scope>
    <source>
        <strain evidence="3">R11H</strain>
    </source>
</reference>
<sequence length="260" mass="28698">MSQQTAFPDVKPFPEPRSGPAPMGDNRPPVDVQAGIDFDEALDAKLRAKGLTRAKFDELVASSERAQATNDETLGRCGDLVKQIRAATGMIGETHTEVKRPYLDAGRVVDDRKNSLIAPLDAAKRHVEGLQSKFLREREEARLAEERRRREEEEQRRREMTEARAAEAGEAPAEAEEPFEPLAVAAPKDEGIVRGSLGSAVSARREWVAEIVDYDVAYIQVASNAKVREAIEAAVKARVRAGERQIEGVKIYQAVKASNR</sequence>
<feature type="region of interest" description="Disordered" evidence="1">
    <location>
        <begin position="141"/>
        <end position="177"/>
    </location>
</feature>
<evidence type="ECO:0000313" key="3">
    <source>
        <dbReference type="Proteomes" id="UP000190044"/>
    </source>
</evidence>
<dbReference type="OrthoDB" id="7594164at2"/>
<feature type="compositionally biased region" description="Basic and acidic residues" evidence="1">
    <location>
        <begin position="141"/>
        <end position="167"/>
    </location>
</feature>
<evidence type="ECO:0000256" key="1">
    <source>
        <dbReference type="SAM" id="MobiDB-lite"/>
    </source>
</evidence>
<organism evidence="2 3">
    <name type="scientific">Sphingopyxis flava</name>
    <dbReference type="NCBI Taxonomy" id="1507287"/>
    <lineage>
        <taxon>Bacteria</taxon>
        <taxon>Pseudomonadati</taxon>
        <taxon>Pseudomonadota</taxon>
        <taxon>Alphaproteobacteria</taxon>
        <taxon>Sphingomonadales</taxon>
        <taxon>Sphingomonadaceae</taxon>
        <taxon>Sphingopyxis</taxon>
    </lineage>
</organism>
<gene>
    <name evidence="2" type="ORF">SAMN06295937_1003109</name>
</gene>
<dbReference type="AlphaFoldDB" id="A0A1T5ADM8"/>
<dbReference type="RefSeq" id="WP_079637297.1">
    <property type="nucleotide sequence ID" value="NZ_FUYP01000003.1"/>
</dbReference>
<proteinExistence type="predicted"/>
<protein>
    <submittedName>
        <fullName evidence="2">Uncharacterized protein</fullName>
    </submittedName>
</protein>
<name>A0A1T5ADM8_9SPHN</name>
<feature type="region of interest" description="Disordered" evidence="1">
    <location>
        <begin position="1"/>
        <end position="32"/>
    </location>
</feature>
<dbReference type="Proteomes" id="UP000190044">
    <property type="component" value="Unassembled WGS sequence"/>
</dbReference>
<keyword evidence="3" id="KW-1185">Reference proteome</keyword>
<evidence type="ECO:0000313" key="2">
    <source>
        <dbReference type="EMBL" id="SKB32783.1"/>
    </source>
</evidence>
<accession>A0A1T5ADM8</accession>
<dbReference type="EMBL" id="FUYP01000003">
    <property type="protein sequence ID" value="SKB32783.1"/>
    <property type="molecule type" value="Genomic_DNA"/>
</dbReference>